<dbReference type="GO" id="GO:0008137">
    <property type="term" value="F:NADH dehydrogenase (ubiquinone) activity"/>
    <property type="evidence" value="ECO:0007669"/>
    <property type="project" value="InterPro"/>
</dbReference>
<evidence type="ECO:0000256" key="3">
    <source>
        <dbReference type="ARBA" id="ARBA00022692"/>
    </source>
</evidence>
<evidence type="ECO:0000256" key="5">
    <source>
        <dbReference type="ARBA" id="ARBA00023136"/>
    </source>
</evidence>
<dbReference type="PRINTS" id="PR01437">
    <property type="entry name" value="NUOXDRDTASE4"/>
</dbReference>
<feature type="domain" description="NADH:quinone oxidoreductase/Mrp antiporter transmembrane" evidence="8">
    <location>
        <begin position="135"/>
        <end position="420"/>
    </location>
</feature>
<dbReference type="RefSeq" id="WP_086158905.1">
    <property type="nucleotide sequence ID" value="NZ_CP021121.1"/>
</dbReference>
<comment type="similarity">
    <text evidence="2">Belongs to the complex I subunit 4 family.</text>
</comment>
<dbReference type="GO" id="GO:0003954">
    <property type="term" value="F:NADH dehydrogenase activity"/>
    <property type="evidence" value="ECO:0007669"/>
    <property type="project" value="TreeGrafter"/>
</dbReference>
<evidence type="ECO:0000259" key="8">
    <source>
        <dbReference type="Pfam" id="PF00361"/>
    </source>
</evidence>
<dbReference type="PANTHER" id="PTHR43507">
    <property type="entry name" value="NADH-UBIQUINONE OXIDOREDUCTASE CHAIN 4"/>
    <property type="match status" value="1"/>
</dbReference>
<feature type="transmembrane region" description="Helical" evidence="7">
    <location>
        <begin position="392"/>
        <end position="411"/>
    </location>
</feature>
<feature type="transmembrane region" description="Helical" evidence="7">
    <location>
        <begin position="140"/>
        <end position="159"/>
    </location>
</feature>
<evidence type="ECO:0000256" key="7">
    <source>
        <dbReference type="SAM" id="Phobius"/>
    </source>
</evidence>
<keyword evidence="10" id="KW-1185">Reference proteome</keyword>
<evidence type="ECO:0000256" key="6">
    <source>
        <dbReference type="RuleBase" id="RU000320"/>
    </source>
</evidence>
<dbReference type="GO" id="GO:0042773">
    <property type="term" value="P:ATP synthesis coupled electron transport"/>
    <property type="evidence" value="ECO:0007669"/>
    <property type="project" value="InterPro"/>
</dbReference>
<dbReference type="GO" id="GO:0015990">
    <property type="term" value="P:electron transport coupled proton transport"/>
    <property type="evidence" value="ECO:0007669"/>
    <property type="project" value="TreeGrafter"/>
</dbReference>
<protein>
    <submittedName>
        <fullName evidence="9">NADH-quinone oxidoreductase subunit M</fullName>
    </submittedName>
</protein>
<dbReference type="EMBL" id="CP021121">
    <property type="protein sequence ID" value="ARQ69230.1"/>
    <property type="molecule type" value="Genomic_DNA"/>
</dbReference>
<feature type="transmembrane region" description="Helical" evidence="7">
    <location>
        <begin position="248"/>
        <end position="270"/>
    </location>
</feature>
<feature type="transmembrane region" description="Helical" evidence="7">
    <location>
        <begin position="282"/>
        <end position="302"/>
    </location>
</feature>
<feature type="transmembrane region" description="Helical" evidence="7">
    <location>
        <begin position="473"/>
        <end position="494"/>
    </location>
</feature>
<dbReference type="GO" id="GO:0016020">
    <property type="term" value="C:membrane"/>
    <property type="evidence" value="ECO:0007669"/>
    <property type="project" value="UniProtKB-SubCell"/>
</dbReference>
<proteinExistence type="inferred from homology"/>
<evidence type="ECO:0000313" key="10">
    <source>
        <dbReference type="Proteomes" id="UP000194218"/>
    </source>
</evidence>
<keyword evidence="4 7" id="KW-1133">Transmembrane helix</keyword>
<reference evidence="9 10" key="1">
    <citation type="submission" date="2017-05" db="EMBL/GenBank/DDBJ databases">
        <title>Complete genome sequence of Streptomyces sp. SCSIO 03032 revealed the diverse biosynthetic pathways for its bioactive secondary metabolites.</title>
        <authorList>
            <person name="Ma L."/>
            <person name="Zhu Y."/>
            <person name="Zhang W."/>
            <person name="Zhang G."/>
            <person name="Tian X."/>
            <person name="Zhang S."/>
            <person name="Zhang C."/>
        </authorList>
    </citation>
    <scope>NUCLEOTIDE SEQUENCE [LARGE SCALE GENOMIC DNA]</scope>
    <source>
        <strain evidence="9 10">SCSIO 03032</strain>
    </source>
</reference>
<keyword evidence="3 6" id="KW-0812">Transmembrane</keyword>
<dbReference type="OrthoDB" id="9768329at2"/>
<keyword evidence="5 7" id="KW-0472">Membrane</keyword>
<dbReference type="Proteomes" id="UP000194218">
    <property type="component" value="Chromosome"/>
</dbReference>
<dbReference type="KEGG" id="smao:CAG99_10475"/>
<feature type="transmembrane region" description="Helical" evidence="7">
    <location>
        <begin position="340"/>
        <end position="362"/>
    </location>
</feature>
<feature type="transmembrane region" description="Helical" evidence="7">
    <location>
        <begin position="86"/>
        <end position="105"/>
    </location>
</feature>
<dbReference type="InterPro" id="IPR003918">
    <property type="entry name" value="NADH_UbQ_OxRdtase"/>
</dbReference>
<evidence type="ECO:0000256" key="1">
    <source>
        <dbReference type="ARBA" id="ARBA00004127"/>
    </source>
</evidence>
<gene>
    <name evidence="9" type="ORF">CAG99_10475</name>
</gene>
<dbReference type="GO" id="GO:0048039">
    <property type="term" value="F:ubiquinone binding"/>
    <property type="evidence" value="ECO:0007669"/>
    <property type="project" value="TreeGrafter"/>
</dbReference>
<dbReference type="NCBIfam" id="TIGR01972">
    <property type="entry name" value="NDH_I_M"/>
    <property type="match status" value="1"/>
</dbReference>
<sequence length="512" mass="52976">MIPLNDAATQALLLALVVLPLLGSAAVLLPRAPAWLGTAVTGAVLAAALLLTAAFDHDRPGEIQAETDVSWIPALGVRLHFGVDGISLPLIVLTALLTFLCALHVRARPPAGPRPASFVSLLLLLQAGTLATFAALDLLLFFLAFETVLVPMYFLIARWGGQGRERAAWRFVLYTMLGSVVMLLGLLLLGVQGGTFDMVELARAHGDGIGHGTQVLAVLAIGIGLAVKTPMWPLHSWLPDAHTAAPTTGSVLLAGVLLKMGTYGLVRIAVPMAPDGMETLAPYLGAFAVTGIVYGSLVCLALARAGAGGDLKRLIAYSSVGHMGFVLLGIATLTRSGVNGALFANIAHGLITGLLFFLVGALKERTGSTDLDALAGRGGAALYGRAPRFGGLLAFAAVASLGLPGLAGFWGELLAMLGAFHPADGLNRPAFLTYLAVAAFGTLLTAAYLLIVVRRVCMGDRPGAGALPDLRRVEYAAFAPLAALTVLAGLWPAVLLDLTEPAVRALLPGAVR</sequence>
<accession>A0A1W7CY12</accession>
<dbReference type="Pfam" id="PF00361">
    <property type="entry name" value="Proton_antipo_M"/>
    <property type="match status" value="1"/>
</dbReference>
<feature type="transmembrane region" description="Helical" evidence="7">
    <location>
        <begin position="209"/>
        <end position="227"/>
    </location>
</feature>
<name>A0A1W7CY12_9ACTN</name>
<dbReference type="AlphaFoldDB" id="A0A1W7CY12"/>
<evidence type="ECO:0000313" key="9">
    <source>
        <dbReference type="EMBL" id="ARQ69230.1"/>
    </source>
</evidence>
<dbReference type="InterPro" id="IPR001750">
    <property type="entry name" value="ND/Mrp_TM"/>
</dbReference>
<feature type="transmembrane region" description="Helical" evidence="7">
    <location>
        <begin position="12"/>
        <end position="29"/>
    </location>
</feature>
<organism evidence="9 10">
    <name type="scientific">Streptomyces marincola</name>
    <dbReference type="NCBI Taxonomy" id="2878388"/>
    <lineage>
        <taxon>Bacteria</taxon>
        <taxon>Bacillati</taxon>
        <taxon>Actinomycetota</taxon>
        <taxon>Actinomycetes</taxon>
        <taxon>Kitasatosporales</taxon>
        <taxon>Streptomycetaceae</taxon>
        <taxon>Streptomyces</taxon>
    </lineage>
</organism>
<feature type="transmembrane region" description="Helical" evidence="7">
    <location>
        <begin position="171"/>
        <end position="189"/>
    </location>
</feature>
<dbReference type="InterPro" id="IPR010227">
    <property type="entry name" value="NADH_Q_OxRdtase_chainM/4"/>
</dbReference>
<feature type="transmembrane region" description="Helical" evidence="7">
    <location>
        <begin position="431"/>
        <end position="453"/>
    </location>
</feature>
<feature type="transmembrane region" description="Helical" evidence="7">
    <location>
        <begin position="36"/>
        <end position="55"/>
    </location>
</feature>
<comment type="subcellular location">
    <subcellularLocation>
        <location evidence="1">Endomembrane system</location>
        <topology evidence="1">Multi-pass membrane protein</topology>
    </subcellularLocation>
    <subcellularLocation>
        <location evidence="6">Membrane</location>
        <topology evidence="6">Multi-pass membrane protein</topology>
    </subcellularLocation>
</comment>
<evidence type="ECO:0000256" key="4">
    <source>
        <dbReference type="ARBA" id="ARBA00022989"/>
    </source>
</evidence>
<feature type="transmembrane region" description="Helical" evidence="7">
    <location>
        <begin position="314"/>
        <end position="334"/>
    </location>
</feature>
<dbReference type="PANTHER" id="PTHR43507:SF1">
    <property type="entry name" value="NADH-UBIQUINONE OXIDOREDUCTASE CHAIN 4"/>
    <property type="match status" value="1"/>
</dbReference>
<evidence type="ECO:0000256" key="2">
    <source>
        <dbReference type="ARBA" id="ARBA00009025"/>
    </source>
</evidence>
<feature type="transmembrane region" description="Helical" evidence="7">
    <location>
        <begin position="117"/>
        <end position="134"/>
    </location>
</feature>
<dbReference type="GO" id="GO:0012505">
    <property type="term" value="C:endomembrane system"/>
    <property type="evidence" value="ECO:0007669"/>
    <property type="project" value="UniProtKB-SubCell"/>
</dbReference>